<dbReference type="Gene3D" id="1.20.58.390">
    <property type="entry name" value="Neurotransmitter-gated ion-channel transmembrane domain"/>
    <property type="match status" value="1"/>
</dbReference>
<dbReference type="InterPro" id="IPR006201">
    <property type="entry name" value="Neur_channel"/>
</dbReference>
<dbReference type="PANTHER" id="PTHR18945">
    <property type="entry name" value="NEUROTRANSMITTER GATED ION CHANNEL"/>
    <property type="match status" value="1"/>
</dbReference>
<dbReference type="SUPFAM" id="SSF90112">
    <property type="entry name" value="Neurotransmitter-gated ion-channel transmembrane pore"/>
    <property type="match status" value="1"/>
</dbReference>
<name>A0A0M3I2E2_ASCLU</name>
<reference evidence="3" key="1">
    <citation type="submission" date="2017-02" db="UniProtKB">
        <authorList>
            <consortium name="WormBaseParasite"/>
        </authorList>
    </citation>
    <scope>IDENTIFICATION</scope>
</reference>
<dbReference type="Proteomes" id="UP000036681">
    <property type="component" value="Unplaced"/>
</dbReference>
<accession>A0A0M3I2E2</accession>
<evidence type="ECO:0000313" key="3">
    <source>
        <dbReference type="WBParaSite" id="ALUE_0001065101-mRNA-1"/>
    </source>
</evidence>
<protein>
    <submittedName>
        <fullName evidence="3">Neur_chan_memb domain-containing protein</fullName>
    </submittedName>
</protein>
<dbReference type="Pfam" id="PF02932">
    <property type="entry name" value="Neur_chan_memb"/>
    <property type="match status" value="1"/>
</dbReference>
<dbReference type="InterPro" id="IPR006029">
    <property type="entry name" value="Neurotrans-gated_channel_TM"/>
</dbReference>
<evidence type="ECO:0000313" key="2">
    <source>
        <dbReference type="Proteomes" id="UP000036681"/>
    </source>
</evidence>
<dbReference type="InterPro" id="IPR038050">
    <property type="entry name" value="Neuro_actylchol_rec"/>
</dbReference>
<dbReference type="GO" id="GO:0016020">
    <property type="term" value="C:membrane"/>
    <property type="evidence" value="ECO:0007669"/>
    <property type="project" value="InterPro"/>
</dbReference>
<evidence type="ECO:0000259" key="1">
    <source>
        <dbReference type="Pfam" id="PF02932"/>
    </source>
</evidence>
<proteinExistence type="predicted"/>
<feature type="domain" description="Neurotransmitter-gated ion-channel transmembrane" evidence="1">
    <location>
        <begin position="1"/>
        <end position="54"/>
    </location>
</feature>
<dbReference type="GO" id="GO:0004888">
    <property type="term" value="F:transmembrane signaling receptor activity"/>
    <property type="evidence" value="ECO:0007669"/>
    <property type="project" value="InterPro"/>
</dbReference>
<keyword evidence="2" id="KW-1185">Reference proteome</keyword>
<dbReference type="WBParaSite" id="ALUE_0001065101-mRNA-1">
    <property type="protein sequence ID" value="ALUE_0001065101-mRNA-1"/>
    <property type="gene ID" value="ALUE_0001065101"/>
</dbReference>
<dbReference type="GO" id="GO:0005216">
    <property type="term" value="F:monoatomic ion channel activity"/>
    <property type="evidence" value="ECO:0007669"/>
    <property type="project" value="InterPro"/>
</dbReference>
<organism evidence="2 3">
    <name type="scientific">Ascaris lumbricoides</name>
    <name type="common">Giant roundworm</name>
    <dbReference type="NCBI Taxonomy" id="6252"/>
    <lineage>
        <taxon>Eukaryota</taxon>
        <taxon>Metazoa</taxon>
        <taxon>Ecdysozoa</taxon>
        <taxon>Nematoda</taxon>
        <taxon>Chromadorea</taxon>
        <taxon>Rhabditida</taxon>
        <taxon>Spirurina</taxon>
        <taxon>Ascaridomorpha</taxon>
        <taxon>Ascaridoidea</taxon>
        <taxon>Ascarididae</taxon>
        <taxon>Ascaris</taxon>
    </lineage>
</organism>
<sequence>MLVIVSWVSFWLDRTAVPARITLGVTTLLTMTTQASGINAKLPPVSYTKAIDVWIEGNKESKKPAVLLSTQPPPTTHLLIANTNAYFSLSVSKKSRGFGSEPIAPPVY</sequence>
<dbReference type="AlphaFoldDB" id="A0A0M3I2E2"/>
<dbReference type="InterPro" id="IPR036719">
    <property type="entry name" value="Neuro-gated_channel_TM_sf"/>
</dbReference>